<reference evidence="11" key="1">
    <citation type="journal article" date="2021" name="Open Biol.">
        <title>Shared evolutionary footprints suggest mitochondrial oxidative damage underlies multiple complex I losses in fungi.</title>
        <authorList>
            <person name="Schikora-Tamarit M.A."/>
            <person name="Marcet-Houben M."/>
            <person name="Nosek J."/>
            <person name="Gabaldon T."/>
        </authorList>
    </citation>
    <scope>NUCLEOTIDE SEQUENCE</scope>
    <source>
        <strain evidence="11">CBS6341</strain>
    </source>
</reference>
<dbReference type="GO" id="GO:0070847">
    <property type="term" value="C:core mediator complex"/>
    <property type="evidence" value="ECO:0007669"/>
    <property type="project" value="TreeGrafter"/>
</dbReference>
<gene>
    <name evidence="11" type="ORF">WICMUC_000259</name>
</gene>
<comment type="subunit">
    <text evidence="8">Component of the Mediator complex.</text>
</comment>
<evidence type="ECO:0000256" key="5">
    <source>
        <dbReference type="ARBA" id="ARBA00023159"/>
    </source>
</evidence>
<evidence type="ECO:0000256" key="9">
    <source>
        <dbReference type="SAM" id="Coils"/>
    </source>
</evidence>
<evidence type="ECO:0000256" key="1">
    <source>
        <dbReference type="ARBA" id="ARBA00004123"/>
    </source>
</evidence>
<dbReference type="EMBL" id="JAEUBF010000096">
    <property type="protein sequence ID" value="KAH3680528.1"/>
    <property type="molecule type" value="Genomic_DNA"/>
</dbReference>
<dbReference type="GO" id="GO:0006357">
    <property type="term" value="P:regulation of transcription by RNA polymerase II"/>
    <property type="evidence" value="ECO:0007669"/>
    <property type="project" value="InterPro"/>
</dbReference>
<accession>A0A9P8PY87</accession>
<comment type="similarity">
    <text evidence="2 8">Belongs to the Mediator complex subunit 7 family.</text>
</comment>
<comment type="subcellular location">
    <subcellularLocation>
        <location evidence="1 8">Nucleus</location>
    </subcellularLocation>
</comment>
<keyword evidence="9" id="KW-0175">Coiled coil</keyword>
<keyword evidence="5 8" id="KW-0010">Activator</keyword>
<keyword evidence="12" id="KW-1185">Reference proteome</keyword>
<dbReference type="GO" id="GO:0016592">
    <property type="term" value="C:mediator complex"/>
    <property type="evidence" value="ECO:0007669"/>
    <property type="project" value="InterPro"/>
</dbReference>
<dbReference type="PANTHER" id="PTHR21428">
    <property type="entry name" value="MEDIATOR OF RNA POLYMERASE II TRANSCRIPTION SUBUNIT 7"/>
    <property type="match status" value="1"/>
</dbReference>
<dbReference type="InterPro" id="IPR044888">
    <property type="entry name" value="Mediatior_Med7_sf"/>
</dbReference>
<reference evidence="11" key="2">
    <citation type="submission" date="2021-01" db="EMBL/GenBank/DDBJ databases">
        <authorList>
            <person name="Schikora-Tamarit M.A."/>
        </authorList>
    </citation>
    <scope>NUCLEOTIDE SEQUENCE</scope>
    <source>
        <strain evidence="11">CBS6341</strain>
    </source>
</reference>
<dbReference type="Proteomes" id="UP000769528">
    <property type="component" value="Unassembled WGS sequence"/>
</dbReference>
<evidence type="ECO:0000256" key="8">
    <source>
        <dbReference type="RuleBase" id="RU364060"/>
    </source>
</evidence>
<organism evidence="11 12">
    <name type="scientific">Wickerhamomyces mucosus</name>
    <dbReference type="NCBI Taxonomy" id="1378264"/>
    <lineage>
        <taxon>Eukaryota</taxon>
        <taxon>Fungi</taxon>
        <taxon>Dikarya</taxon>
        <taxon>Ascomycota</taxon>
        <taxon>Saccharomycotina</taxon>
        <taxon>Saccharomycetes</taxon>
        <taxon>Phaffomycetales</taxon>
        <taxon>Wickerhamomycetaceae</taxon>
        <taxon>Wickerhamomyces</taxon>
    </lineage>
</organism>
<dbReference type="InterPro" id="IPR009244">
    <property type="entry name" value="Mediatior_Med7"/>
</dbReference>
<evidence type="ECO:0000313" key="12">
    <source>
        <dbReference type="Proteomes" id="UP000769528"/>
    </source>
</evidence>
<evidence type="ECO:0000256" key="4">
    <source>
        <dbReference type="ARBA" id="ARBA00023015"/>
    </source>
</evidence>
<evidence type="ECO:0000256" key="7">
    <source>
        <dbReference type="ARBA" id="ARBA00023242"/>
    </source>
</evidence>
<keyword evidence="4 8" id="KW-0805">Transcription regulation</keyword>
<dbReference type="Gene3D" id="6.10.140.200">
    <property type="match status" value="1"/>
</dbReference>
<comment type="function">
    <text evidence="8">Component of the Mediator complex, a coactivator involved in the regulated transcription of nearly all RNA polymerase II-dependent genes. Mediator functions as a bridge to convey information from gene-specific regulatory proteins to the basal RNA polymerase II transcription machinery.</text>
</comment>
<dbReference type="Gene3D" id="6.10.140.1520">
    <property type="match status" value="1"/>
</dbReference>
<dbReference type="SUPFAM" id="SSF140718">
    <property type="entry name" value="Mediator hinge subcomplex-like"/>
    <property type="match status" value="1"/>
</dbReference>
<evidence type="ECO:0000256" key="2">
    <source>
        <dbReference type="ARBA" id="ARBA00009994"/>
    </source>
</evidence>
<sequence>MAENQEGVISSLYPPPPPYVKFFTNENLERFNKLQHEKQNTDKGDVTDEKDLYFNDNDKELKFLIPPLQPKSENYRSFEDMGIPQLYNDPEKESDKNDSIVKIQELRTLLKSLLLNFLEIIGVMSVTPEEFHTKVDQIRTILINIHHLLNEYRPHQSRESLILLLEKQIDTKKNEIQEIQRICDSVEGKIKKLVDSYVDGKPELKVEEDGNEEEGIDINQETEQENLGVTQAV</sequence>
<dbReference type="PANTHER" id="PTHR21428:SF11">
    <property type="entry name" value="MEDIATOR OF RNA POLYMERASE II TRANSCRIPTION SUBUNIT 7"/>
    <property type="match status" value="1"/>
</dbReference>
<dbReference type="AlphaFoldDB" id="A0A9P8PY87"/>
<feature type="region of interest" description="Disordered" evidence="10">
    <location>
        <begin position="207"/>
        <end position="233"/>
    </location>
</feature>
<feature type="compositionally biased region" description="Acidic residues" evidence="10">
    <location>
        <begin position="209"/>
        <end position="224"/>
    </location>
</feature>
<keyword evidence="6 8" id="KW-0804">Transcription</keyword>
<evidence type="ECO:0000313" key="11">
    <source>
        <dbReference type="EMBL" id="KAH3680528.1"/>
    </source>
</evidence>
<evidence type="ECO:0000256" key="6">
    <source>
        <dbReference type="ARBA" id="ARBA00023163"/>
    </source>
</evidence>
<dbReference type="InterPro" id="IPR037212">
    <property type="entry name" value="Med7/Med21-like"/>
</dbReference>
<protein>
    <recommendedName>
        <fullName evidence="3 8">Mediator of RNA polymerase II transcription subunit 7</fullName>
    </recommendedName>
</protein>
<name>A0A9P8PY87_9ASCO</name>
<comment type="caution">
    <text evidence="11">The sequence shown here is derived from an EMBL/GenBank/DDBJ whole genome shotgun (WGS) entry which is preliminary data.</text>
</comment>
<dbReference type="Pfam" id="PF05983">
    <property type="entry name" value="Med7"/>
    <property type="match status" value="1"/>
</dbReference>
<feature type="coiled-coil region" evidence="9">
    <location>
        <begin position="162"/>
        <end position="189"/>
    </location>
</feature>
<evidence type="ECO:0000256" key="10">
    <source>
        <dbReference type="SAM" id="MobiDB-lite"/>
    </source>
</evidence>
<evidence type="ECO:0000256" key="3">
    <source>
        <dbReference type="ARBA" id="ARBA00020631"/>
    </source>
</evidence>
<proteinExistence type="inferred from homology"/>
<dbReference type="GO" id="GO:0003712">
    <property type="term" value="F:transcription coregulator activity"/>
    <property type="evidence" value="ECO:0007669"/>
    <property type="project" value="InterPro"/>
</dbReference>
<dbReference type="OrthoDB" id="10253553at2759"/>
<keyword evidence="7 8" id="KW-0539">Nucleus</keyword>